<evidence type="ECO:0000313" key="3">
    <source>
        <dbReference type="Proteomes" id="UP000694240"/>
    </source>
</evidence>
<feature type="domain" description="RNase H type-1" evidence="1">
    <location>
        <begin position="214"/>
        <end position="344"/>
    </location>
</feature>
<keyword evidence="3" id="KW-1185">Reference proteome</keyword>
<protein>
    <submittedName>
        <fullName evidence="2">Reverse transcriptase zinc-binding domain</fullName>
    </submittedName>
</protein>
<evidence type="ECO:0000259" key="1">
    <source>
        <dbReference type="PROSITE" id="PS50879"/>
    </source>
</evidence>
<dbReference type="Proteomes" id="UP000694240">
    <property type="component" value="Chromosome 6"/>
</dbReference>
<keyword evidence="2" id="KW-0548">Nucleotidyltransferase</keyword>
<sequence>MVIKGVPGLVDRVSWSRTENGAFSVRSAYPLLCDDGIEGPCMARFFDRIWRIMAPERVRLFLWLVGHQVILTNMERVRRRMGESEICQVCRGANESIIHVLRDCPAMAGIWLRLIPRTETGEFFGNTLLEWLFTNLLAKADPSREHWVTLFAMASWWGWKWRCKDVFGEHGLWRDRIGFIRKVAAEVVSAHVAERGSDQSISRGVEQISWHKPALGWVKVNTDGASHGNPGQATAGGVVRDTERGWLSGFVLNIGVCSAMLAELWGVYYGLYVAWEKGYRRVVLESDSALVVGYLQSGIEETHPLAFLVRMCHGFISRDWIVRVTFVYREANRLADGLANYAFTLPLGFHLCNVCPDVVLPVLLDDTNGTAFPRNVRL</sequence>
<dbReference type="InterPro" id="IPR002156">
    <property type="entry name" value="RNaseH_domain"/>
</dbReference>
<dbReference type="GO" id="GO:0003676">
    <property type="term" value="F:nucleic acid binding"/>
    <property type="evidence" value="ECO:0007669"/>
    <property type="project" value="InterPro"/>
</dbReference>
<dbReference type="EMBL" id="JAEFBK010000006">
    <property type="protein sequence ID" value="KAG7594142.1"/>
    <property type="molecule type" value="Genomic_DNA"/>
</dbReference>
<accession>A0A8T2C7W5</accession>
<keyword evidence="2" id="KW-0808">Transferase</keyword>
<comment type="caution">
    <text evidence="2">The sequence shown here is derived from an EMBL/GenBank/DDBJ whole genome shotgun (WGS) entry which is preliminary data.</text>
</comment>
<dbReference type="AlphaFoldDB" id="A0A8T2C7W5"/>
<gene>
    <name evidence="2" type="ORF">ISN45_Aa01g029210</name>
</gene>
<dbReference type="GO" id="GO:0004523">
    <property type="term" value="F:RNA-DNA hybrid ribonuclease activity"/>
    <property type="evidence" value="ECO:0007669"/>
    <property type="project" value="InterPro"/>
</dbReference>
<dbReference type="PROSITE" id="PS50879">
    <property type="entry name" value="RNASE_H_1"/>
    <property type="match status" value="1"/>
</dbReference>
<dbReference type="Pfam" id="PF13456">
    <property type="entry name" value="RVT_3"/>
    <property type="match status" value="1"/>
</dbReference>
<dbReference type="GO" id="GO:0003964">
    <property type="term" value="F:RNA-directed DNA polymerase activity"/>
    <property type="evidence" value="ECO:0007669"/>
    <property type="project" value="UniProtKB-KW"/>
</dbReference>
<proteinExistence type="predicted"/>
<dbReference type="CDD" id="cd06222">
    <property type="entry name" value="RNase_H_like"/>
    <property type="match status" value="1"/>
</dbReference>
<dbReference type="InterPro" id="IPR053151">
    <property type="entry name" value="RNase_H-like"/>
</dbReference>
<name>A0A8T2C7W5_9BRAS</name>
<reference evidence="2 3" key="1">
    <citation type="submission" date="2020-12" db="EMBL/GenBank/DDBJ databases">
        <title>Concerted genomic and epigenomic changes stabilize Arabidopsis allopolyploids.</title>
        <authorList>
            <person name="Chen Z."/>
        </authorList>
    </citation>
    <scope>NUCLEOTIDE SEQUENCE [LARGE SCALE GENOMIC DNA]</scope>
    <source>
        <strain evidence="2">Allo738</strain>
        <tissue evidence="2">Leaf</tissue>
    </source>
</reference>
<keyword evidence="2" id="KW-0695">RNA-directed DNA polymerase</keyword>
<organism evidence="2 3">
    <name type="scientific">Arabidopsis thaliana x Arabidopsis arenosa</name>
    <dbReference type="NCBI Taxonomy" id="1240361"/>
    <lineage>
        <taxon>Eukaryota</taxon>
        <taxon>Viridiplantae</taxon>
        <taxon>Streptophyta</taxon>
        <taxon>Embryophyta</taxon>
        <taxon>Tracheophyta</taxon>
        <taxon>Spermatophyta</taxon>
        <taxon>Magnoliopsida</taxon>
        <taxon>eudicotyledons</taxon>
        <taxon>Gunneridae</taxon>
        <taxon>Pentapetalae</taxon>
        <taxon>rosids</taxon>
        <taxon>malvids</taxon>
        <taxon>Brassicales</taxon>
        <taxon>Brassicaceae</taxon>
        <taxon>Camelineae</taxon>
        <taxon>Arabidopsis</taxon>
    </lineage>
</organism>
<dbReference type="InterPro" id="IPR026960">
    <property type="entry name" value="RVT-Znf"/>
</dbReference>
<dbReference type="InterPro" id="IPR044730">
    <property type="entry name" value="RNase_H-like_dom_plant"/>
</dbReference>
<dbReference type="PANTHER" id="PTHR47723:SF19">
    <property type="entry name" value="POLYNUCLEOTIDYL TRANSFERASE, RIBONUCLEASE H-LIKE SUPERFAMILY PROTEIN"/>
    <property type="match status" value="1"/>
</dbReference>
<dbReference type="PANTHER" id="PTHR47723">
    <property type="entry name" value="OS05G0353850 PROTEIN"/>
    <property type="match status" value="1"/>
</dbReference>
<evidence type="ECO:0000313" key="2">
    <source>
        <dbReference type="EMBL" id="KAG7594142.1"/>
    </source>
</evidence>
<dbReference type="Pfam" id="PF13966">
    <property type="entry name" value="zf-RVT"/>
    <property type="match status" value="1"/>
</dbReference>